<feature type="transmembrane region" description="Helical" evidence="1">
    <location>
        <begin position="97"/>
        <end position="116"/>
    </location>
</feature>
<feature type="chain" id="PRO_5047010045" evidence="2">
    <location>
        <begin position="18"/>
        <end position="130"/>
    </location>
</feature>
<dbReference type="PROSITE" id="PS51257">
    <property type="entry name" value="PROKAR_LIPOPROTEIN"/>
    <property type="match status" value="1"/>
</dbReference>
<dbReference type="Proteomes" id="UP001234178">
    <property type="component" value="Unassembled WGS sequence"/>
</dbReference>
<organism evidence="3 4">
    <name type="scientific">Daphnia magna</name>
    <dbReference type="NCBI Taxonomy" id="35525"/>
    <lineage>
        <taxon>Eukaryota</taxon>
        <taxon>Metazoa</taxon>
        <taxon>Ecdysozoa</taxon>
        <taxon>Arthropoda</taxon>
        <taxon>Crustacea</taxon>
        <taxon>Branchiopoda</taxon>
        <taxon>Diplostraca</taxon>
        <taxon>Cladocera</taxon>
        <taxon>Anomopoda</taxon>
        <taxon>Daphniidae</taxon>
        <taxon>Daphnia</taxon>
    </lineage>
</organism>
<evidence type="ECO:0000256" key="1">
    <source>
        <dbReference type="SAM" id="Phobius"/>
    </source>
</evidence>
<sequence length="130" mass="14288">MYGRMSVFLSLLVFACAIPIHLRELENVPVFVVDEIAVEEGVLSNRVYLPTPPPIPEHRSKNSGSQNQAIALLRNGANRTLPQIDREAFSLIRCGDFIFGAVISVIGAVISMLVSIPDFNARPPQLTFPD</sequence>
<reference evidence="3 4" key="1">
    <citation type="journal article" date="2023" name="Nucleic Acids Res.">
        <title>The hologenome of Daphnia magna reveals possible DNA methylation and microbiome-mediated evolution of the host genome.</title>
        <authorList>
            <person name="Chaturvedi A."/>
            <person name="Li X."/>
            <person name="Dhandapani V."/>
            <person name="Marshall H."/>
            <person name="Kissane S."/>
            <person name="Cuenca-Cambronero M."/>
            <person name="Asole G."/>
            <person name="Calvet F."/>
            <person name="Ruiz-Romero M."/>
            <person name="Marangio P."/>
            <person name="Guigo R."/>
            <person name="Rago D."/>
            <person name="Mirbahai L."/>
            <person name="Eastwood N."/>
            <person name="Colbourne J.K."/>
            <person name="Zhou J."/>
            <person name="Mallon E."/>
            <person name="Orsini L."/>
        </authorList>
    </citation>
    <scope>NUCLEOTIDE SEQUENCE [LARGE SCALE GENOMIC DNA]</scope>
    <source>
        <strain evidence="3">LRV0_1</strain>
    </source>
</reference>
<keyword evidence="1" id="KW-1133">Transmembrane helix</keyword>
<protein>
    <submittedName>
        <fullName evidence="3">Uncharacterized protein</fullName>
    </submittedName>
</protein>
<evidence type="ECO:0000256" key="2">
    <source>
        <dbReference type="SAM" id="SignalP"/>
    </source>
</evidence>
<keyword evidence="1" id="KW-0472">Membrane</keyword>
<dbReference type="EMBL" id="JAOYFB010000036">
    <property type="protein sequence ID" value="KAK4018416.1"/>
    <property type="molecule type" value="Genomic_DNA"/>
</dbReference>
<evidence type="ECO:0000313" key="4">
    <source>
        <dbReference type="Proteomes" id="UP001234178"/>
    </source>
</evidence>
<accession>A0ABQ9ZZZ4</accession>
<proteinExistence type="predicted"/>
<gene>
    <name evidence="3" type="ORF">OUZ56_000472</name>
</gene>
<keyword evidence="2" id="KW-0732">Signal</keyword>
<name>A0ABQ9ZZZ4_9CRUS</name>
<keyword evidence="1" id="KW-0812">Transmembrane</keyword>
<keyword evidence="4" id="KW-1185">Reference proteome</keyword>
<feature type="signal peptide" evidence="2">
    <location>
        <begin position="1"/>
        <end position="17"/>
    </location>
</feature>
<comment type="caution">
    <text evidence="3">The sequence shown here is derived from an EMBL/GenBank/DDBJ whole genome shotgun (WGS) entry which is preliminary data.</text>
</comment>
<evidence type="ECO:0000313" key="3">
    <source>
        <dbReference type="EMBL" id="KAK4018416.1"/>
    </source>
</evidence>